<feature type="domain" description="Helitron helicase-like" evidence="1">
    <location>
        <begin position="36"/>
        <end position="97"/>
    </location>
</feature>
<protein>
    <submittedName>
        <fullName evidence="2">Putative tick transposon</fullName>
    </submittedName>
</protein>
<sequence>LSATELHWDRLIETLKRSRVGPAGVARAVEELNSMQRVELVNNDPVSCAIYTHRIFNVILNILRDKRCSPFKPYVVVDFFKRVEFQERGSAHIHTILWLDNAPQDEVSGDMPRTL</sequence>
<reference evidence="2" key="1">
    <citation type="submission" date="2012-11" db="EMBL/GenBank/DDBJ databases">
        <authorList>
            <person name="Lucero-Rivera Y.E."/>
            <person name="Tovar-Ramirez D."/>
        </authorList>
    </citation>
    <scope>NUCLEOTIDE SEQUENCE</scope>
    <source>
        <tissue evidence="2">Salivary gland</tissue>
    </source>
</reference>
<name>L7MFG7_RHIPC</name>
<evidence type="ECO:0000259" key="1">
    <source>
        <dbReference type="Pfam" id="PF14214"/>
    </source>
</evidence>
<reference evidence="2" key="2">
    <citation type="journal article" date="2015" name="J. Proteomics">
        <title>Sexual differences in the sialomes of the zebra tick, Rhipicephalus pulchellus.</title>
        <authorList>
            <person name="Tan A.W."/>
            <person name="Francischetti I.M."/>
            <person name="Slovak M."/>
            <person name="Kini R.M."/>
            <person name="Ribeiro J.M."/>
        </authorList>
    </citation>
    <scope>NUCLEOTIDE SEQUENCE</scope>
    <source>
        <tissue evidence="2">Salivary gland</tissue>
    </source>
</reference>
<dbReference type="EMBL" id="GACK01002309">
    <property type="protein sequence ID" value="JAA62725.1"/>
    <property type="molecule type" value="mRNA"/>
</dbReference>
<dbReference type="Pfam" id="PF14214">
    <property type="entry name" value="Helitron_like_N"/>
    <property type="match status" value="1"/>
</dbReference>
<evidence type="ECO:0000313" key="2">
    <source>
        <dbReference type="EMBL" id="JAA62725.1"/>
    </source>
</evidence>
<organism evidence="2">
    <name type="scientific">Rhipicephalus pulchellus</name>
    <name type="common">Yellow backed tick</name>
    <name type="synonym">Dermacentor pulchellus</name>
    <dbReference type="NCBI Taxonomy" id="72859"/>
    <lineage>
        <taxon>Eukaryota</taxon>
        <taxon>Metazoa</taxon>
        <taxon>Ecdysozoa</taxon>
        <taxon>Arthropoda</taxon>
        <taxon>Chelicerata</taxon>
        <taxon>Arachnida</taxon>
        <taxon>Acari</taxon>
        <taxon>Parasitiformes</taxon>
        <taxon>Ixodida</taxon>
        <taxon>Ixodoidea</taxon>
        <taxon>Ixodidae</taxon>
        <taxon>Rhipicephalinae</taxon>
        <taxon>Rhipicephalus</taxon>
        <taxon>Rhipicephalus</taxon>
    </lineage>
</organism>
<dbReference type="InterPro" id="IPR025476">
    <property type="entry name" value="Helitron_helicase-like"/>
</dbReference>
<accession>L7MFG7</accession>
<feature type="non-terminal residue" evidence="2">
    <location>
        <position position="1"/>
    </location>
</feature>
<proteinExistence type="evidence at transcript level"/>
<dbReference type="AlphaFoldDB" id="L7MFG7"/>